<reference evidence="3 4" key="1">
    <citation type="submission" date="2011-01" db="EMBL/GenBank/DDBJ databases">
        <title>Complete sequence of chromosome of Streptomyces flavogriseus ATCC 33331.</title>
        <authorList>
            <consortium name="US DOE Joint Genome Institute"/>
            <person name="Lucas S."/>
            <person name="Copeland A."/>
            <person name="Lapidus A."/>
            <person name="Cheng J.-F."/>
            <person name="Goodwin L."/>
            <person name="Pitluck S."/>
            <person name="Davenport K."/>
            <person name="Detter J.C."/>
            <person name="Han C."/>
            <person name="Tapia R."/>
            <person name="Land M."/>
            <person name="Hauser L."/>
            <person name="Kyrpides N."/>
            <person name="Ivanova N."/>
            <person name="Ovchinnikova G."/>
            <person name="Pagani I."/>
            <person name="Brumm P."/>
            <person name="Mead D."/>
            <person name="Woyke T."/>
        </authorList>
    </citation>
    <scope>NUCLEOTIDE SEQUENCE [LARGE SCALE GENOMIC DNA]</scope>
    <source>
        <strain evidence="4">ATCC 33331 / IAF-45CD</strain>
    </source>
</reference>
<gene>
    <name evidence="3" type="ordered locus">Sfla_5921</name>
</gene>
<feature type="region of interest" description="Disordered" evidence="1">
    <location>
        <begin position="210"/>
        <end position="230"/>
    </location>
</feature>
<dbReference type="SUPFAM" id="SSF55729">
    <property type="entry name" value="Acyl-CoA N-acyltransferases (Nat)"/>
    <property type="match status" value="1"/>
</dbReference>
<dbReference type="KEGG" id="sfa:Sfla_5921"/>
<dbReference type="CDD" id="cd04301">
    <property type="entry name" value="NAT_SF"/>
    <property type="match status" value="1"/>
</dbReference>
<evidence type="ECO:0000313" key="3">
    <source>
        <dbReference type="EMBL" id="ADW07307.1"/>
    </source>
</evidence>
<dbReference type="PANTHER" id="PTHR13170">
    <property type="entry name" value="O-GLCNACASE"/>
    <property type="match status" value="1"/>
</dbReference>
<feature type="compositionally biased region" description="Low complexity" evidence="1">
    <location>
        <begin position="221"/>
        <end position="230"/>
    </location>
</feature>
<evidence type="ECO:0000313" key="4">
    <source>
        <dbReference type="Proteomes" id="UP000002066"/>
    </source>
</evidence>
<dbReference type="InterPro" id="IPR051822">
    <property type="entry name" value="Glycosyl_Hydrolase_84"/>
</dbReference>
<organism evidence="3 4">
    <name type="scientific">Streptomyces pratensis (strain ATCC 33331 / IAF-45CD)</name>
    <dbReference type="NCBI Taxonomy" id="591167"/>
    <lineage>
        <taxon>Bacteria</taxon>
        <taxon>Bacillati</taxon>
        <taxon>Actinomycetota</taxon>
        <taxon>Actinomycetes</taxon>
        <taxon>Kitasatosporales</taxon>
        <taxon>Streptomycetaceae</taxon>
        <taxon>Streptomyces</taxon>
    </lineage>
</organism>
<proteinExistence type="predicted"/>
<dbReference type="Pfam" id="PF00583">
    <property type="entry name" value="Acetyltransf_1"/>
    <property type="match status" value="1"/>
</dbReference>
<feature type="domain" description="N-acetyltransferase" evidence="2">
    <location>
        <begin position="69"/>
        <end position="206"/>
    </location>
</feature>
<sequence length="230" mass="25254">MERTAYVRPYRPTDREALAEICVRTADNGGDSTHLYPDPGLMPALFAEPYAHLAPELTFVLDDGSGRAVGYVLGTADTKRFVDDFRAIWLPRVTDRFPEPEGEPETPTEAMTALLHRPERMILAELEGHPAHLHIDLLPPWQRKGHGRRLMGAFLDALHRQGVQAVHLSMLTANTPARAFYDRLGFHVIDVSDPGPLTFLGRSTRGVEPVGWAGSGRRAGESAQAAGSEG</sequence>
<dbReference type="InterPro" id="IPR016181">
    <property type="entry name" value="Acyl_CoA_acyltransferase"/>
</dbReference>
<dbReference type="AlphaFoldDB" id="A0A8D4BDT6"/>
<dbReference type="PANTHER" id="PTHR13170:SF16">
    <property type="entry name" value="PROTEIN O-GLCNACASE"/>
    <property type="match status" value="1"/>
</dbReference>
<name>A0A8D4BDT6_STRFA</name>
<dbReference type="InterPro" id="IPR000182">
    <property type="entry name" value="GNAT_dom"/>
</dbReference>
<evidence type="ECO:0000256" key="1">
    <source>
        <dbReference type="SAM" id="MobiDB-lite"/>
    </source>
</evidence>
<dbReference type="Gene3D" id="3.40.630.30">
    <property type="match status" value="1"/>
</dbReference>
<dbReference type="GO" id="GO:0016747">
    <property type="term" value="F:acyltransferase activity, transferring groups other than amino-acyl groups"/>
    <property type="evidence" value="ECO:0007669"/>
    <property type="project" value="InterPro"/>
</dbReference>
<dbReference type="OrthoDB" id="8593648at2"/>
<evidence type="ECO:0000259" key="2">
    <source>
        <dbReference type="PROSITE" id="PS51186"/>
    </source>
</evidence>
<dbReference type="PROSITE" id="PS51186">
    <property type="entry name" value="GNAT"/>
    <property type="match status" value="1"/>
</dbReference>
<dbReference type="EMBL" id="CP002475">
    <property type="protein sequence ID" value="ADW07307.1"/>
    <property type="molecule type" value="Genomic_DNA"/>
</dbReference>
<protein>
    <submittedName>
        <fullName evidence="3">GCN5-related N-acetyltransferase</fullName>
    </submittedName>
</protein>
<accession>A0A8D4BDT6</accession>
<dbReference type="Proteomes" id="UP000002066">
    <property type="component" value="Chromosome"/>
</dbReference>